<dbReference type="EMBL" id="LR797139">
    <property type="protein sequence ID" value="CAB4189791.1"/>
    <property type="molecule type" value="Genomic_DNA"/>
</dbReference>
<reference evidence="1" key="1">
    <citation type="submission" date="2020-05" db="EMBL/GenBank/DDBJ databases">
        <authorList>
            <person name="Chiriac C."/>
            <person name="Salcher M."/>
            <person name="Ghai R."/>
            <person name="Kavagutti S V."/>
        </authorList>
    </citation>
    <scope>NUCLEOTIDE SEQUENCE</scope>
</reference>
<proteinExistence type="predicted"/>
<feature type="non-terminal residue" evidence="1">
    <location>
        <position position="112"/>
    </location>
</feature>
<organism evidence="1">
    <name type="scientific">uncultured Caudovirales phage</name>
    <dbReference type="NCBI Taxonomy" id="2100421"/>
    <lineage>
        <taxon>Viruses</taxon>
        <taxon>Duplodnaviria</taxon>
        <taxon>Heunggongvirae</taxon>
        <taxon>Uroviricota</taxon>
        <taxon>Caudoviricetes</taxon>
        <taxon>Peduoviridae</taxon>
        <taxon>Maltschvirus</taxon>
        <taxon>Maltschvirus maltsch</taxon>
    </lineage>
</organism>
<protein>
    <submittedName>
        <fullName evidence="1">Uncharacterized protein</fullName>
    </submittedName>
</protein>
<sequence length="112" mass="12467">MIRTSVRVDGVNKALKVLKGMDPDIRKQFNKDAKEILRPVTDDAKSRYPDTYLSGMGRSWQAGRIFPYTRQKAQRGVKVSVKQEKNGTLLKITQLDAAASVVEFAAKGSLGR</sequence>
<gene>
    <name evidence="1" type="ORF">UFOVP1208_21</name>
</gene>
<accession>A0A6J5R8B9</accession>
<name>A0A6J5R8B9_9CAUD</name>
<evidence type="ECO:0000313" key="1">
    <source>
        <dbReference type="EMBL" id="CAB4189791.1"/>
    </source>
</evidence>